<evidence type="ECO:0000313" key="2">
    <source>
        <dbReference type="EMBL" id="QWY84247.1"/>
    </source>
</evidence>
<keyword evidence="3" id="KW-1185">Reference proteome</keyword>
<evidence type="ECO:0000313" key="3">
    <source>
        <dbReference type="Proteomes" id="UP000693901"/>
    </source>
</evidence>
<name>A0A8F3ILQ4_9CAUD</name>
<dbReference type="RefSeq" id="YP_010761078.1">
    <property type="nucleotide sequence ID" value="NC_073591.1"/>
</dbReference>
<evidence type="ECO:0000256" key="1">
    <source>
        <dbReference type="SAM" id="MobiDB-lite"/>
    </source>
</evidence>
<dbReference type="Proteomes" id="UP000693901">
    <property type="component" value="Segment"/>
</dbReference>
<sequence length="135" mass="14769">MPDRLHGLTRNSENESVCLCGFRPEILDTAAPVGRDWKAKGIILDHAASLNNDLPERRSPDDPFTGNPDARYPRAGVRPTADGKWHLTLWDSPGVQHALEEPDFAQLGTAFEYGWMTIGACRQSGTTLNGLEAVA</sequence>
<accession>A0A8F3ILQ4</accession>
<organism evidence="2 3">
    <name type="scientific">Arthrobacter phage Zaheer</name>
    <dbReference type="NCBI Taxonomy" id="2836041"/>
    <lineage>
        <taxon>Viruses</taxon>
        <taxon>Duplodnaviria</taxon>
        <taxon>Heunggongvirae</taxon>
        <taxon>Uroviricota</taxon>
        <taxon>Caudoviricetes</taxon>
        <taxon>Daemsvirinae</taxon>
        <taxon>Nanditavirus</taxon>
        <taxon>Nanditavirus zaheer</taxon>
    </lineage>
</organism>
<feature type="region of interest" description="Disordered" evidence="1">
    <location>
        <begin position="50"/>
        <end position="78"/>
    </location>
</feature>
<reference evidence="2" key="1">
    <citation type="submission" date="2021-05" db="EMBL/GenBank/DDBJ databases">
        <authorList>
            <person name="Moore L.J."/>
            <person name="Samuelson I.O."/>
            <person name="Sarkilahti S.K."/>
            <person name="Tutterrow P.B."/>
            <person name="Spring A.M."/>
            <person name="Klyczek K."/>
            <person name="Garlena R.A."/>
            <person name="Russell D.A."/>
            <person name="Pope W.H."/>
            <person name="Jacobs-Sera D."/>
            <person name="Hatfull G.F."/>
        </authorList>
    </citation>
    <scope>NUCLEOTIDE SEQUENCE</scope>
</reference>
<proteinExistence type="predicted"/>
<protein>
    <submittedName>
        <fullName evidence="2">Uncharacterized protein</fullName>
    </submittedName>
</protein>
<dbReference type="EMBL" id="MZ150784">
    <property type="protein sequence ID" value="QWY84247.1"/>
    <property type="molecule type" value="Genomic_DNA"/>
</dbReference>
<gene>
    <name evidence="2" type="primary">50</name>
    <name evidence="2" type="ORF">SEA_ZAHEER_50</name>
</gene>
<dbReference type="GeneID" id="80034183"/>
<dbReference type="KEGG" id="vg:80034183"/>